<dbReference type="AlphaFoldDB" id="A0A8J2TJY7"/>
<evidence type="ECO:0000313" key="2">
    <source>
        <dbReference type="Proteomes" id="UP000598120"/>
    </source>
</evidence>
<dbReference type="Pfam" id="PF20322">
    <property type="entry name" value="DUF6617"/>
    <property type="match status" value="1"/>
</dbReference>
<reference evidence="1 2" key="1">
    <citation type="journal article" date="2014" name="Int. J. Syst. Evol. Microbiol.">
        <title>Complete genome sequence of Corynebacterium casei LMG S-19264T (=DSM 44701T), isolated from a smear-ripened cheese.</title>
        <authorList>
            <consortium name="US DOE Joint Genome Institute (JGI-PGF)"/>
            <person name="Walter F."/>
            <person name="Albersmeier A."/>
            <person name="Kalinowski J."/>
            <person name="Ruckert C."/>
        </authorList>
    </citation>
    <scope>NUCLEOTIDE SEQUENCE [LARGE SCALE GENOMIC DNA]</scope>
    <source>
        <strain evidence="1 2">CGMCC 1.15295</strain>
    </source>
</reference>
<evidence type="ECO:0000313" key="1">
    <source>
        <dbReference type="EMBL" id="GFZ76281.1"/>
    </source>
</evidence>
<name>A0A8J2TJY7_9FLAO</name>
<proteinExistence type="predicted"/>
<dbReference type="EMBL" id="BMIC01000001">
    <property type="protein sequence ID" value="GFZ76281.1"/>
    <property type="molecule type" value="Genomic_DNA"/>
</dbReference>
<accession>A0A8J2TJY7</accession>
<gene>
    <name evidence="1" type="ORF">GCM10011531_01600</name>
</gene>
<dbReference type="Proteomes" id="UP000598120">
    <property type="component" value="Unassembled WGS sequence"/>
</dbReference>
<keyword evidence="2" id="KW-1185">Reference proteome</keyword>
<dbReference type="InterPro" id="IPR046725">
    <property type="entry name" value="DUF6617"/>
</dbReference>
<dbReference type="RefSeq" id="WP_188604436.1">
    <property type="nucleotide sequence ID" value="NZ_BMIC01000001.1"/>
</dbReference>
<organism evidence="1 2">
    <name type="scientific">Aquaticitalea lipolytica</name>
    <dbReference type="NCBI Taxonomy" id="1247562"/>
    <lineage>
        <taxon>Bacteria</taxon>
        <taxon>Pseudomonadati</taxon>
        <taxon>Bacteroidota</taxon>
        <taxon>Flavobacteriia</taxon>
        <taxon>Flavobacteriales</taxon>
        <taxon>Flavobacteriaceae</taxon>
        <taxon>Aquaticitalea</taxon>
    </lineage>
</organism>
<comment type="caution">
    <text evidence="1">The sequence shown here is derived from an EMBL/GenBank/DDBJ whole genome shotgun (WGS) entry which is preliminary data.</text>
</comment>
<protein>
    <submittedName>
        <fullName evidence="1">Uncharacterized protein</fullName>
    </submittedName>
</protein>
<sequence length="316" mass="36756">MKNNIFSSLVSITKGLHRDNRSEREFQLLLSEIKLYPLATNAVFKIHFKRPLNSKKEYYQKSIFNETEKTIVSFIADFPENATTSENNYSYTILHNKFDKYLNDIASYITKRDITEDLSEDVDYIINYLKVSVIRLYAELQEQYGQFSETPLFTIPEIAEKYFNDTKFNADLIKKIETSKKVVIKKTSKPKSKPKTSFGFKSRDTAKLLAVLKDLHFKIDLLQNGISVEELHKLLIAKDFTQIDSQIYLECETTQFSYVVSKLKPFFNSFNPTAIERSGKFITKTGADLKANNLHKNKVHNPKEKEEIDKIIQQLQ</sequence>